<gene>
    <name evidence="2" type="ORF">SH1V18_21000</name>
</gene>
<proteinExistence type="predicted"/>
<sequence>MNYKKLSFWVIVVGVSIIIVLLVYFVNASNEVDSIKWVKSLTETDVKSIELIVQPSNENERYRKYQPEEFSEIVKFINQCKGKLISNYEYMDGGIQTFYITTKDGFCHEVTNSGNCYLMIDNDVFDASYDWLKLWDFTGNEKVPEEFLNRPIEAKWSLDQSIGVDMCFLDYASDDFVIFHGYFGLFVYDLNKRKLLRSIDLESIDCNYTQGDNYCDVTVSEDGNMVYLHPMSSENMYVYTVNSNILRETKYESMDNAFDKFVDIEKIMDIKECCYSYNAVEFGNDDYGFLYTSYWKLGTLSADWELGTLEYHRGNKVYNLFVKDGKK</sequence>
<keyword evidence="1" id="KW-0812">Transmembrane</keyword>
<accession>A0A9W5Y9A3</accession>
<dbReference type="Proteomes" id="UP001144256">
    <property type="component" value="Unassembled WGS sequence"/>
</dbReference>
<dbReference type="EMBL" id="BRLB01000004">
    <property type="protein sequence ID" value="GKX29620.1"/>
    <property type="molecule type" value="Genomic_DNA"/>
</dbReference>
<feature type="transmembrane region" description="Helical" evidence="1">
    <location>
        <begin position="6"/>
        <end position="26"/>
    </location>
</feature>
<protein>
    <submittedName>
        <fullName evidence="2">Uncharacterized protein</fullName>
    </submittedName>
</protein>
<comment type="caution">
    <text evidence="2">The sequence shown here is derived from an EMBL/GenBank/DDBJ whole genome shotgun (WGS) entry which is preliminary data.</text>
</comment>
<keyword evidence="1" id="KW-1133">Transmembrane helix</keyword>
<dbReference type="RefSeq" id="WP_281815180.1">
    <property type="nucleotide sequence ID" value="NZ_BRLB01000004.1"/>
</dbReference>
<keyword evidence="1" id="KW-0472">Membrane</keyword>
<name>A0A9W5Y9A3_9FIRM</name>
<dbReference type="AlphaFoldDB" id="A0A9W5Y9A3"/>
<dbReference type="SUPFAM" id="SSF82171">
    <property type="entry name" value="DPP6 N-terminal domain-like"/>
    <property type="match status" value="1"/>
</dbReference>
<evidence type="ECO:0000256" key="1">
    <source>
        <dbReference type="SAM" id="Phobius"/>
    </source>
</evidence>
<organism evidence="2 3">
    <name type="scientific">Vallitalea longa</name>
    <dbReference type="NCBI Taxonomy" id="2936439"/>
    <lineage>
        <taxon>Bacteria</taxon>
        <taxon>Bacillati</taxon>
        <taxon>Bacillota</taxon>
        <taxon>Clostridia</taxon>
        <taxon>Lachnospirales</taxon>
        <taxon>Vallitaleaceae</taxon>
        <taxon>Vallitalea</taxon>
    </lineage>
</organism>
<reference evidence="2" key="1">
    <citation type="submission" date="2022-06" db="EMBL/GenBank/DDBJ databases">
        <title>Vallitalea longa sp. nov., an anaerobic bacterium isolated from marine sediment.</title>
        <authorList>
            <person name="Hirano S."/>
            <person name="Terahara T."/>
            <person name="Mori K."/>
            <person name="Hamada M."/>
            <person name="Matsumoto R."/>
            <person name="Kobayashi T."/>
        </authorList>
    </citation>
    <scope>NUCLEOTIDE SEQUENCE</scope>
    <source>
        <strain evidence="2">SH18-1</strain>
    </source>
</reference>
<evidence type="ECO:0000313" key="2">
    <source>
        <dbReference type="EMBL" id="GKX29620.1"/>
    </source>
</evidence>
<keyword evidence="3" id="KW-1185">Reference proteome</keyword>
<evidence type="ECO:0000313" key="3">
    <source>
        <dbReference type="Proteomes" id="UP001144256"/>
    </source>
</evidence>